<comment type="caution">
    <text evidence="7">The sequence shown here is derived from an EMBL/GenBank/DDBJ whole genome shotgun (WGS) entry which is preliminary data.</text>
</comment>
<dbReference type="InterPro" id="IPR035906">
    <property type="entry name" value="MetI-like_sf"/>
</dbReference>
<dbReference type="CDD" id="cd06261">
    <property type="entry name" value="TM_PBP2"/>
    <property type="match status" value="1"/>
</dbReference>
<keyword evidence="8" id="KW-1185">Reference proteome</keyword>
<evidence type="ECO:0000256" key="5">
    <source>
        <dbReference type="RuleBase" id="RU363032"/>
    </source>
</evidence>
<evidence type="ECO:0000256" key="1">
    <source>
        <dbReference type="ARBA" id="ARBA00004651"/>
    </source>
</evidence>
<keyword evidence="5" id="KW-0813">Transport</keyword>
<evidence type="ECO:0000313" key="8">
    <source>
        <dbReference type="Proteomes" id="UP001201273"/>
    </source>
</evidence>
<comment type="similarity">
    <text evidence="5">Belongs to the binding-protein-dependent transport system permease family.</text>
</comment>
<protein>
    <submittedName>
        <fullName evidence="7">ABC transporter permease subunit</fullName>
    </submittedName>
</protein>
<feature type="domain" description="ABC transmembrane type-1" evidence="6">
    <location>
        <begin position="143"/>
        <end position="328"/>
    </location>
</feature>
<name>A0ABS8W6Y0_9GAMM</name>
<feature type="transmembrane region" description="Helical" evidence="5">
    <location>
        <begin position="191"/>
        <end position="216"/>
    </location>
</feature>
<dbReference type="Gene3D" id="1.10.3720.10">
    <property type="entry name" value="MetI-like"/>
    <property type="match status" value="1"/>
</dbReference>
<keyword evidence="3 5" id="KW-1133">Transmembrane helix</keyword>
<gene>
    <name evidence="7" type="ORF">K6Y31_01590</name>
</gene>
<dbReference type="RefSeq" id="WP_233051111.1">
    <property type="nucleotide sequence ID" value="NZ_JAIMJA010000001.1"/>
</dbReference>
<reference evidence="7 8" key="1">
    <citation type="journal article" date="2022" name="Environ. Microbiol. Rep.">
        <title>Eco-phylogenetic analyses reveal divergent evolution of vitamin B12 metabolism in the marine bacterial family 'Psychromonadaceae'.</title>
        <authorList>
            <person name="Jin X."/>
            <person name="Yang Y."/>
            <person name="Cao H."/>
            <person name="Gao B."/>
            <person name="Zhao Z."/>
        </authorList>
    </citation>
    <scope>NUCLEOTIDE SEQUENCE [LARGE SCALE GENOMIC DNA]</scope>
    <source>
        <strain evidence="7 8">MKS20</strain>
    </source>
</reference>
<dbReference type="PROSITE" id="PS50928">
    <property type="entry name" value="ABC_TM1"/>
    <property type="match status" value="1"/>
</dbReference>
<feature type="transmembrane region" description="Helical" evidence="5">
    <location>
        <begin position="309"/>
        <end position="331"/>
    </location>
</feature>
<evidence type="ECO:0000256" key="2">
    <source>
        <dbReference type="ARBA" id="ARBA00022692"/>
    </source>
</evidence>
<proteinExistence type="inferred from homology"/>
<feature type="transmembrane region" description="Helical" evidence="5">
    <location>
        <begin position="20"/>
        <end position="41"/>
    </location>
</feature>
<evidence type="ECO:0000256" key="3">
    <source>
        <dbReference type="ARBA" id="ARBA00022989"/>
    </source>
</evidence>
<accession>A0ABS8W6Y0</accession>
<dbReference type="EMBL" id="JAIMJA010000001">
    <property type="protein sequence ID" value="MCE2593508.1"/>
    <property type="molecule type" value="Genomic_DNA"/>
</dbReference>
<sequence length="347" mass="39613">MKLNPLTLKKLNRFRSIKRGYYSAIILFILMMLSAFAELWVNNRAIVVSYEGNWYFPTYSDVYPGKTFGLDYAYETKYRELQLQFEQGGGDNWIVMPIIPYNPFENTYSEDEYPPTAPSFEDKHYLGTDTYGRDVAARLIYGFRLAMGFAFLVMAICYAIGVTVGCFMGYWGGKVDLFGQRIIEIWSQLPGIYVIMIIVSIFGSNFWLFVMIIVMFNWTAMTWYMRTLTYKEKAREYVMAAKAQGASTARIIFKHIMPNTLMMIVTMAPFTIVGNLTLLTSLDYLGLGLAPPTPSWGEMLSQGKDNLDAVWIVASVVTAIVLVLTMVTFVGEAIREAFDPKKHTKYI</sequence>
<organism evidence="7 8">
    <name type="scientific">Motilimonas cestriensis</name>
    <dbReference type="NCBI Taxonomy" id="2742685"/>
    <lineage>
        <taxon>Bacteria</taxon>
        <taxon>Pseudomonadati</taxon>
        <taxon>Pseudomonadota</taxon>
        <taxon>Gammaproteobacteria</taxon>
        <taxon>Alteromonadales</taxon>
        <taxon>Alteromonadales genera incertae sedis</taxon>
        <taxon>Motilimonas</taxon>
    </lineage>
</organism>
<dbReference type="SUPFAM" id="SSF161098">
    <property type="entry name" value="MetI-like"/>
    <property type="match status" value="1"/>
</dbReference>
<keyword evidence="2 5" id="KW-0812">Transmembrane</keyword>
<dbReference type="Proteomes" id="UP001201273">
    <property type="component" value="Unassembled WGS sequence"/>
</dbReference>
<evidence type="ECO:0000313" key="7">
    <source>
        <dbReference type="EMBL" id="MCE2593508.1"/>
    </source>
</evidence>
<evidence type="ECO:0000256" key="4">
    <source>
        <dbReference type="ARBA" id="ARBA00023136"/>
    </source>
</evidence>
<dbReference type="Pfam" id="PF00528">
    <property type="entry name" value="BPD_transp_1"/>
    <property type="match status" value="1"/>
</dbReference>
<dbReference type="PANTHER" id="PTHR30325">
    <property type="entry name" value="MEMBRANE COMPONENT OF ABC TRANSPORTER"/>
    <property type="match status" value="1"/>
</dbReference>
<comment type="subcellular location">
    <subcellularLocation>
        <location evidence="1 5">Cell membrane</location>
        <topology evidence="1 5">Multi-pass membrane protein</topology>
    </subcellularLocation>
</comment>
<keyword evidence="4 5" id="KW-0472">Membrane</keyword>
<dbReference type="PANTHER" id="PTHR30325:SF0">
    <property type="entry name" value="INNER MEMBRANE ABC TRANSPORTER PERMEASE PROTEIN YEJE"/>
    <property type="match status" value="1"/>
</dbReference>
<dbReference type="InterPro" id="IPR000515">
    <property type="entry name" value="MetI-like"/>
</dbReference>
<evidence type="ECO:0000259" key="6">
    <source>
        <dbReference type="PROSITE" id="PS50928"/>
    </source>
</evidence>
<feature type="transmembrane region" description="Helical" evidence="5">
    <location>
        <begin position="148"/>
        <end position="171"/>
    </location>
</feature>
<feature type="transmembrane region" description="Helical" evidence="5">
    <location>
        <begin position="260"/>
        <end position="282"/>
    </location>
</feature>